<feature type="domain" description="F-box associated beta-propeller type 1" evidence="1">
    <location>
        <begin position="42"/>
        <end position="210"/>
    </location>
</feature>
<organism evidence="2">
    <name type="scientific">Tanacetum cinerariifolium</name>
    <name type="common">Dalmatian daisy</name>
    <name type="synonym">Chrysanthemum cinerariifolium</name>
    <dbReference type="NCBI Taxonomy" id="118510"/>
    <lineage>
        <taxon>Eukaryota</taxon>
        <taxon>Viridiplantae</taxon>
        <taxon>Streptophyta</taxon>
        <taxon>Embryophyta</taxon>
        <taxon>Tracheophyta</taxon>
        <taxon>Spermatophyta</taxon>
        <taxon>Magnoliopsida</taxon>
        <taxon>eudicotyledons</taxon>
        <taxon>Gunneridae</taxon>
        <taxon>Pentapetalae</taxon>
        <taxon>asterids</taxon>
        <taxon>campanulids</taxon>
        <taxon>Asterales</taxon>
        <taxon>Asteraceae</taxon>
        <taxon>Asteroideae</taxon>
        <taxon>Anthemideae</taxon>
        <taxon>Anthemidinae</taxon>
        <taxon>Tanacetum</taxon>
    </lineage>
</organism>
<reference evidence="2" key="1">
    <citation type="journal article" date="2019" name="Sci. Rep.">
        <title>Draft genome of Tanacetum cinerariifolium, the natural source of mosquito coil.</title>
        <authorList>
            <person name="Yamashiro T."/>
            <person name="Shiraishi A."/>
            <person name="Satake H."/>
            <person name="Nakayama K."/>
        </authorList>
    </citation>
    <scope>NUCLEOTIDE SEQUENCE</scope>
</reference>
<comment type="caution">
    <text evidence="2">The sequence shown here is derived from an EMBL/GenBank/DDBJ whole genome shotgun (WGS) entry which is preliminary data.</text>
</comment>
<evidence type="ECO:0000313" key="2">
    <source>
        <dbReference type="EMBL" id="GEY81158.1"/>
    </source>
</evidence>
<feature type="non-terminal residue" evidence="2">
    <location>
        <position position="1"/>
    </location>
</feature>
<sequence>SRLAKIRVESSVVNRDCVEFLGTCNGLFVLASLRDLRWFDDYKVVSISSYRYFAPPYKSFFCVFVDEFLHWIVNTFFKRGIVTFSLADEKFSELPSSSLYANDVDIMFDINSKLVALGEKLAIFHAMKGVVWLMNEYGVKESWTKIIVPGFNEIPMNKPEIFYDNRKLLFVCRNIMWIYDLKEGTFCETADIFDMHLWRVKCAYVESLVSPKIANPITDHQFLANNINA</sequence>
<dbReference type="AlphaFoldDB" id="A0A699HVE6"/>
<gene>
    <name evidence="2" type="ORF">Tci_453132</name>
</gene>
<dbReference type="Pfam" id="PF07734">
    <property type="entry name" value="FBA_1"/>
    <property type="match status" value="1"/>
</dbReference>
<dbReference type="EMBL" id="BKCJ010211977">
    <property type="protein sequence ID" value="GEY81158.1"/>
    <property type="molecule type" value="Genomic_DNA"/>
</dbReference>
<protein>
    <recommendedName>
        <fullName evidence="1">F-box associated beta-propeller type 1 domain-containing protein</fullName>
    </recommendedName>
</protein>
<proteinExistence type="predicted"/>
<accession>A0A699HVE6</accession>
<evidence type="ECO:0000259" key="1">
    <source>
        <dbReference type="Pfam" id="PF07734"/>
    </source>
</evidence>
<dbReference type="InterPro" id="IPR006527">
    <property type="entry name" value="F-box-assoc_dom_typ1"/>
</dbReference>
<name>A0A699HVE6_TANCI</name>